<dbReference type="EMBL" id="JABBNU010000003">
    <property type="protein sequence ID" value="NMM47996.1"/>
    <property type="molecule type" value="Genomic_DNA"/>
</dbReference>
<reference evidence="2 3" key="1">
    <citation type="submission" date="2020-04" db="EMBL/GenBank/DDBJ databases">
        <title>Flammeovirgaceae bacterium KN852 isolated from deep sea.</title>
        <authorList>
            <person name="Zhang D.-C."/>
        </authorList>
    </citation>
    <scope>NUCLEOTIDE SEQUENCE [LARGE SCALE GENOMIC DNA]</scope>
    <source>
        <strain evidence="2 3">KN852</strain>
    </source>
</reference>
<sequence length="136" mass="15572">MEGLPKKHPFKTPENYFENLEEKIKRKTETASKEGTVINFYPNWIKVAASIMIIGVFTVVLYNFSKKNKTDLAQQASVEELINSVSDEDIIIYLTENSIDTDQLIEAASKAGVDQTDFQNKKIEETIIEDYIDIYL</sequence>
<organism evidence="2 3">
    <name type="scientific">Marinigracilibium pacificum</name>
    <dbReference type="NCBI Taxonomy" id="2729599"/>
    <lineage>
        <taxon>Bacteria</taxon>
        <taxon>Pseudomonadati</taxon>
        <taxon>Bacteroidota</taxon>
        <taxon>Cytophagia</taxon>
        <taxon>Cytophagales</taxon>
        <taxon>Flammeovirgaceae</taxon>
        <taxon>Marinigracilibium</taxon>
    </lineage>
</organism>
<feature type="transmembrane region" description="Helical" evidence="1">
    <location>
        <begin position="44"/>
        <end position="64"/>
    </location>
</feature>
<keyword evidence="1" id="KW-1133">Transmembrane helix</keyword>
<dbReference type="Proteomes" id="UP000559010">
    <property type="component" value="Unassembled WGS sequence"/>
</dbReference>
<dbReference type="AlphaFoldDB" id="A0A848IWE1"/>
<dbReference type="RefSeq" id="WP_169679071.1">
    <property type="nucleotide sequence ID" value="NZ_JABBNU010000003.1"/>
</dbReference>
<keyword evidence="3" id="KW-1185">Reference proteome</keyword>
<evidence type="ECO:0000256" key="1">
    <source>
        <dbReference type="SAM" id="Phobius"/>
    </source>
</evidence>
<keyword evidence="1" id="KW-0812">Transmembrane</keyword>
<proteinExistence type="predicted"/>
<comment type="caution">
    <text evidence="2">The sequence shown here is derived from an EMBL/GenBank/DDBJ whole genome shotgun (WGS) entry which is preliminary data.</text>
</comment>
<name>A0A848IWE1_9BACT</name>
<evidence type="ECO:0000313" key="3">
    <source>
        <dbReference type="Proteomes" id="UP000559010"/>
    </source>
</evidence>
<evidence type="ECO:0000313" key="2">
    <source>
        <dbReference type="EMBL" id="NMM47996.1"/>
    </source>
</evidence>
<keyword evidence="1" id="KW-0472">Membrane</keyword>
<protein>
    <submittedName>
        <fullName evidence="2">Uncharacterized protein</fullName>
    </submittedName>
</protein>
<gene>
    <name evidence="2" type="ORF">HH304_06255</name>
</gene>
<accession>A0A848IWE1</accession>